<evidence type="ECO:0000313" key="2">
    <source>
        <dbReference type="Proteomes" id="UP000054870"/>
    </source>
</evidence>
<accession>A0A158C9U2</accession>
<evidence type="ECO:0008006" key="3">
    <source>
        <dbReference type="Google" id="ProtNLM"/>
    </source>
</evidence>
<reference evidence="1" key="1">
    <citation type="submission" date="2016-01" db="EMBL/GenBank/DDBJ databases">
        <authorList>
            <person name="Peeters C."/>
        </authorList>
    </citation>
    <scope>NUCLEOTIDE SEQUENCE [LARGE SCALE GENOMIC DNA]</scope>
    <source>
        <strain evidence="1">LMG 29318</strain>
    </source>
</reference>
<dbReference type="Gene3D" id="3.40.190.10">
    <property type="entry name" value="Periplasmic binding protein-like II"/>
    <property type="match status" value="2"/>
</dbReference>
<sequence>MFTLYRVEAYRLVLVRLSKQLARGRRIAKTKTSDDSLRTCVPASAREWCFGEVAYRPLWTQDAHADIDLAWSEEQTNPAVDNVRRFAIEHFARIAKRAPETS</sequence>
<protein>
    <recommendedName>
        <fullName evidence="3">LysR family transcriptional regulator</fullName>
    </recommendedName>
</protein>
<comment type="caution">
    <text evidence="1">The sequence shown here is derived from an EMBL/GenBank/DDBJ whole genome shotgun (WGS) entry which is preliminary data.</text>
</comment>
<organism evidence="1 2">
    <name type="scientific">Caballeronia catudaia</name>
    <dbReference type="NCBI Taxonomy" id="1777136"/>
    <lineage>
        <taxon>Bacteria</taxon>
        <taxon>Pseudomonadati</taxon>
        <taxon>Pseudomonadota</taxon>
        <taxon>Betaproteobacteria</taxon>
        <taxon>Burkholderiales</taxon>
        <taxon>Burkholderiaceae</taxon>
        <taxon>Caballeronia</taxon>
    </lineage>
</organism>
<proteinExistence type="predicted"/>
<dbReference type="AlphaFoldDB" id="A0A158C9U2"/>
<dbReference type="Proteomes" id="UP000054870">
    <property type="component" value="Unassembled WGS sequence"/>
</dbReference>
<name>A0A158C9U2_9BURK</name>
<evidence type="ECO:0000313" key="1">
    <source>
        <dbReference type="EMBL" id="SAK79108.1"/>
    </source>
</evidence>
<keyword evidence="2" id="KW-1185">Reference proteome</keyword>
<gene>
    <name evidence="1" type="ORF">AWB75_04765</name>
</gene>
<dbReference type="EMBL" id="FCOF02000026">
    <property type="protein sequence ID" value="SAK79108.1"/>
    <property type="molecule type" value="Genomic_DNA"/>
</dbReference>